<feature type="transmembrane region" description="Helical" evidence="7">
    <location>
        <begin position="237"/>
        <end position="256"/>
    </location>
</feature>
<keyword evidence="7" id="KW-0132">Cell division</keyword>
<keyword evidence="11" id="KW-1185">Reference proteome</keyword>
<comment type="cofactor">
    <cofactor evidence="7 9">
        <name>Mg(2+)</name>
        <dbReference type="ChEBI" id="CHEBI:18420"/>
    </cofactor>
</comment>
<dbReference type="Proteomes" id="UP000014227">
    <property type="component" value="Chromosome I"/>
</dbReference>
<proteinExistence type="inferred from homology"/>
<evidence type="ECO:0000256" key="7">
    <source>
        <dbReference type="HAMAP-Rule" id="MF_00038"/>
    </source>
</evidence>
<feature type="transmembrane region" description="Helical" evidence="7">
    <location>
        <begin position="55"/>
        <end position="74"/>
    </location>
</feature>
<dbReference type="PATRIC" id="fig|1303518.3.peg.978"/>
<reference evidence="11" key="1">
    <citation type="submission" date="2013-03" db="EMBL/GenBank/DDBJ databases">
        <title>Genome sequence of Chthonomonas calidirosea, the first sequenced genome from the Armatimonadetes phylum (formally candidate division OP10).</title>
        <authorList>
            <person name="Lee K.C.Y."/>
            <person name="Morgan X.C."/>
            <person name="Dunfield P.F."/>
            <person name="Tamas I."/>
            <person name="Houghton K.M."/>
            <person name="Vyssotski M."/>
            <person name="Ryan J.L.J."/>
            <person name="Lagutin K."/>
            <person name="McDonald I.R."/>
            <person name="Stott M.B."/>
        </authorList>
    </citation>
    <scope>NUCLEOTIDE SEQUENCE [LARGE SCALE GENOMIC DNA]</scope>
    <source>
        <strain evidence="11">DSM 23976 / ICMP 18418 / T49</strain>
    </source>
</reference>
<dbReference type="InterPro" id="IPR000715">
    <property type="entry name" value="Glycosyl_transferase_4"/>
</dbReference>
<organism evidence="10 11">
    <name type="scientific">Chthonomonas calidirosea (strain DSM 23976 / ICMP 18418 / T49)</name>
    <dbReference type="NCBI Taxonomy" id="1303518"/>
    <lineage>
        <taxon>Bacteria</taxon>
        <taxon>Bacillati</taxon>
        <taxon>Armatimonadota</taxon>
        <taxon>Chthonomonadia</taxon>
        <taxon>Chthonomonadales</taxon>
        <taxon>Chthonomonadaceae</taxon>
        <taxon>Chthonomonas</taxon>
    </lineage>
</organism>
<evidence type="ECO:0000256" key="9">
    <source>
        <dbReference type="PIRSR" id="PIRSR600715-1"/>
    </source>
</evidence>
<comment type="subcellular location">
    <subcellularLocation>
        <location evidence="7">Cell membrane</location>
        <topology evidence="7">Multi-pass membrane protein</topology>
    </subcellularLocation>
    <subcellularLocation>
        <location evidence="1">Membrane</location>
        <topology evidence="1">Multi-pass membrane protein</topology>
    </subcellularLocation>
</comment>
<dbReference type="GO" id="GO:0008963">
    <property type="term" value="F:phospho-N-acetylmuramoyl-pentapeptide-transferase activity"/>
    <property type="evidence" value="ECO:0007669"/>
    <property type="project" value="UniProtKB-UniRule"/>
</dbReference>
<evidence type="ECO:0000256" key="8">
    <source>
        <dbReference type="NCBIfam" id="TIGR00445"/>
    </source>
</evidence>
<gene>
    <name evidence="7" type="primary">mraY</name>
    <name evidence="10" type="ORF">CCALI_00969</name>
</gene>
<feature type="transmembrane region" description="Helical" evidence="7">
    <location>
        <begin position="189"/>
        <end position="207"/>
    </location>
</feature>
<evidence type="ECO:0000256" key="4">
    <source>
        <dbReference type="ARBA" id="ARBA00022692"/>
    </source>
</evidence>
<keyword evidence="7 9" id="KW-0460">Magnesium</keyword>
<dbReference type="PANTHER" id="PTHR22926">
    <property type="entry name" value="PHOSPHO-N-ACETYLMURAMOYL-PENTAPEPTIDE-TRANSFERASE"/>
    <property type="match status" value="1"/>
</dbReference>
<dbReference type="HAMAP" id="MF_00038">
    <property type="entry name" value="MraY"/>
    <property type="match status" value="1"/>
</dbReference>
<evidence type="ECO:0000256" key="5">
    <source>
        <dbReference type="ARBA" id="ARBA00022989"/>
    </source>
</evidence>
<feature type="transmembrane region" description="Helical" evidence="7">
    <location>
        <begin position="122"/>
        <end position="140"/>
    </location>
</feature>
<dbReference type="KEGG" id="ccz:CCALI_00969"/>
<evidence type="ECO:0000256" key="1">
    <source>
        <dbReference type="ARBA" id="ARBA00004141"/>
    </source>
</evidence>
<evidence type="ECO:0000256" key="2">
    <source>
        <dbReference type="ARBA" id="ARBA00005583"/>
    </source>
</evidence>
<dbReference type="InterPro" id="IPR018480">
    <property type="entry name" value="PNAcMuramoyl-5peptid_Trfase_CS"/>
</dbReference>
<dbReference type="UniPathway" id="UPA00219"/>
<dbReference type="STRING" id="454171.CP488_00187"/>
<accession>S0EY93</accession>
<comment type="function">
    <text evidence="7">Catalyzes the initial step of the lipid cycle reactions in the biosynthesis of the cell wall peptidoglycan: transfers peptidoglycan precursor phospho-MurNAc-pentapeptide from UDP-MurNAc-pentapeptide onto the lipid carrier undecaprenyl phosphate, yielding undecaprenyl-pyrophosphoryl-MurNAc-pentapeptide, known as lipid I.</text>
</comment>
<dbReference type="GO" id="GO:0051992">
    <property type="term" value="F:UDP-N-acetylmuramoyl-L-alanyl-D-glutamyl-meso-2,6-diaminopimelyl-D-alanyl-D-alanine:undecaprenyl-phosphate transferase activity"/>
    <property type="evidence" value="ECO:0007669"/>
    <property type="project" value="RHEA"/>
</dbReference>
<keyword evidence="7 9" id="KW-0479">Metal-binding</keyword>
<dbReference type="HOGENOM" id="CLU_023982_0_1_0"/>
<dbReference type="NCBIfam" id="TIGR00445">
    <property type="entry name" value="mraY"/>
    <property type="match status" value="1"/>
</dbReference>
<dbReference type="GO" id="GO:0051301">
    <property type="term" value="P:cell division"/>
    <property type="evidence" value="ECO:0007669"/>
    <property type="project" value="UniProtKB-KW"/>
</dbReference>
<dbReference type="GO" id="GO:0009252">
    <property type="term" value="P:peptidoglycan biosynthetic process"/>
    <property type="evidence" value="ECO:0007669"/>
    <property type="project" value="UniProtKB-UniRule"/>
</dbReference>
<feature type="transmembrane region" description="Helical" evidence="7">
    <location>
        <begin position="322"/>
        <end position="340"/>
    </location>
</feature>
<dbReference type="PANTHER" id="PTHR22926:SF5">
    <property type="entry name" value="PHOSPHO-N-ACETYLMURAMOYL-PENTAPEPTIDE-TRANSFERASE HOMOLOG"/>
    <property type="match status" value="1"/>
</dbReference>
<dbReference type="GO" id="GO:0046872">
    <property type="term" value="F:metal ion binding"/>
    <property type="evidence" value="ECO:0007669"/>
    <property type="project" value="UniProtKB-KW"/>
</dbReference>
<dbReference type="EC" id="2.7.8.13" evidence="7 8"/>
<dbReference type="Pfam" id="PF00953">
    <property type="entry name" value="Glycos_transf_4"/>
    <property type="match status" value="1"/>
</dbReference>
<comment type="similarity">
    <text evidence="2 7">Belongs to the glycosyltransferase 4 family. MraY subfamily.</text>
</comment>
<feature type="transmembrane region" description="Helical" evidence="7">
    <location>
        <begin position="213"/>
        <end position="230"/>
    </location>
</feature>
<keyword evidence="7" id="KW-0573">Peptidoglycan synthesis</keyword>
<dbReference type="AlphaFoldDB" id="S0EY93"/>
<comment type="catalytic activity">
    <reaction evidence="7">
        <text>UDP-N-acetyl-alpha-D-muramoyl-L-alanyl-gamma-D-glutamyl-meso-2,6-diaminopimeloyl-D-alanyl-D-alanine + di-trans,octa-cis-undecaprenyl phosphate = di-trans,octa-cis-undecaprenyl diphospho-N-acetyl-alpha-D-muramoyl-L-alanyl-D-glutamyl-meso-2,6-diaminopimeloyl-D-alanyl-D-alanine + UMP</text>
        <dbReference type="Rhea" id="RHEA:28386"/>
        <dbReference type="ChEBI" id="CHEBI:57865"/>
        <dbReference type="ChEBI" id="CHEBI:60392"/>
        <dbReference type="ChEBI" id="CHEBI:61386"/>
        <dbReference type="ChEBI" id="CHEBI:61387"/>
        <dbReference type="EC" id="2.7.8.13"/>
    </reaction>
</comment>
<dbReference type="EMBL" id="HF951689">
    <property type="protein sequence ID" value="CCW34791.1"/>
    <property type="molecule type" value="Genomic_DNA"/>
</dbReference>
<keyword evidence="6 7" id="KW-0472">Membrane</keyword>
<keyword evidence="7" id="KW-0131">Cell cycle</keyword>
<evidence type="ECO:0000313" key="11">
    <source>
        <dbReference type="Proteomes" id="UP000014227"/>
    </source>
</evidence>
<keyword evidence="7" id="KW-0961">Cell wall biogenesis/degradation</keyword>
<protein>
    <recommendedName>
        <fullName evidence="7 8">Phospho-N-acetylmuramoyl-pentapeptide-transferase</fullName>
        <ecNumber evidence="7 8">2.7.8.13</ecNumber>
    </recommendedName>
    <alternativeName>
        <fullName evidence="7">UDP-MurNAc-pentapeptide phosphotransferase</fullName>
    </alternativeName>
</protein>
<keyword evidence="7" id="KW-1003">Cell membrane</keyword>
<dbReference type="GO" id="GO:0005886">
    <property type="term" value="C:plasma membrane"/>
    <property type="evidence" value="ECO:0007669"/>
    <property type="project" value="UniProtKB-SubCell"/>
</dbReference>
<keyword evidence="5 7" id="KW-1133">Transmembrane helix</keyword>
<dbReference type="GO" id="GO:0071555">
    <property type="term" value="P:cell wall organization"/>
    <property type="evidence" value="ECO:0007669"/>
    <property type="project" value="UniProtKB-KW"/>
</dbReference>
<sequence>MPRLVFAFIVTFLLSSLPGSKLIARLRAMQIGQNISEDAPQTHTKKQGTPTMGGLLIHFGLTLAMLAYIGFFQWDMHRHLIGDLKLLPLLLLTLAFGAIGFLDDYLSLKRGKNLGLRAREKFLAQCLVAALFVLWLALTSNSDINLVNIAPVQLGYYSPIALYGFYYLLCLLLIVGFSNATNFADGLDGLSAGLNLITALALAVLVYSTEPTIAFFCIALAGSLAGFLWWNAYPARVFMGDTASLAIGAGLAGAAIMGKQEVGFVVASLVCWAELVSVIVQVLVFKYRRRRRGLDYAKTHRVFLRTPLHHHFEELGWPETQVVLRFWLAGLVCAALALLWRY</sequence>
<comment type="pathway">
    <text evidence="7">Cell wall biogenesis; peptidoglycan biosynthesis.</text>
</comment>
<feature type="transmembrane region" description="Helical" evidence="7">
    <location>
        <begin position="160"/>
        <end position="177"/>
    </location>
</feature>
<keyword evidence="3 7" id="KW-0808">Transferase</keyword>
<dbReference type="GO" id="GO:0008360">
    <property type="term" value="P:regulation of cell shape"/>
    <property type="evidence" value="ECO:0007669"/>
    <property type="project" value="UniProtKB-KW"/>
</dbReference>
<feature type="transmembrane region" description="Helical" evidence="7">
    <location>
        <begin position="262"/>
        <end position="285"/>
    </location>
</feature>
<dbReference type="eggNOG" id="COG0472">
    <property type="taxonomic scope" value="Bacteria"/>
</dbReference>
<keyword evidence="7" id="KW-0133">Cell shape</keyword>
<dbReference type="RefSeq" id="WP_016482342.1">
    <property type="nucleotide sequence ID" value="NC_021487.1"/>
</dbReference>
<name>S0EY93_CHTCT</name>
<evidence type="ECO:0000313" key="10">
    <source>
        <dbReference type="EMBL" id="CCW34791.1"/>
    </source>
</evidence>
<feature type="binding site" evidence="9">
    <location>
        <position position="182"/>
    </location>
    <ligand>
        <name>Mg(2+)</name>
        <dbReference type="ChEBI" id="CHEBI:18420"/>
    </ligand>
</feature>
<feature type="transmembrane region" description="Helical" evidence="7">
    <location>
        <begin position="6"/>
        <end position="24"/>
    </location>
</feature>
<keyword evidence="4 7" id="KW-0812">Transmembrane</keyword>
<dbReference type="PROSITE" id="PS01348">
    <property type="entry name" value="MRAY_2"/>
    <property type="match status" value="1"/>
</dbReference>
<feature type="binding site" evidence="9">
    <location>
        <position position="241"/>
    </location>
    <ligand>
        <name>Mg(2+)</name>
        <dbReference type="ChEBI" id="CHEBI:18420"/>
    </ligand>
</feature>
<dbReference type="OrthoDB" id="9805475at2"/>
<dbReference type="Pfam" id="PF10555">
    <property type="entry name" value="MraY_sig1"/>
    <property type="match status" value="1"/>
</dbReference>
<dbReference type="InterPro" id="IPR003524">
    <property type="entry name" value="PNAcMuramoyl-5peptid_Trfase"/>
</dbReference>
<dbReference type="CDD" id="cd06852">
    <property type="entry name" value="GT_MraY"/>
    <property type="match status" value="1"/>
</dbReference>
<feature type="transmembrane region" description="Helical" evidence="7">
    <location>
        <begin position="86"/>
        <end position="102"/>
    </location>
</feature>
<evidence type="ECO:0000256" key="3">
    <source>
        <dbReference type="ARBA" id="ARBA00022679"/>
    </source>
</evidence>
<dbReference type="FunCoup" id="S0EY93">
    <property type="interactions" value="424"/>
</dbReference>
<evidence type="ECO:0000256" key="6">
    <source>
        <dbReference type="ARBA" id="ARBA00023136"/>
    </source>
</evidence>
<dbReference type="InParanoid" id="S0EY93"/>